<proteinExistence type="predicted"/>
<gene>
    <name evidence="4" type="ORF">WJX73_008647</name>
</gene>
<feature type="transmembrane region" description="Helical" evidence="2">
    <location>
        <begin position="1047"/>
        <end position="1070"/>
    </location>
</feature>
<dbReference type="InterPro" id="IPR037516">
    <property type="entry name" value="Tripartite_DENN"/>
</dbReference>
<comment type="caution">
    <text evidence="4">The sequence shown here is derived from an EMBL/GenBank/DDBJ whole genome shotgun (WGS) entry which is preliminary data.</text>
</comment>
<protein>
    <recommendedName>
        <fullName evidence="3">UDENN domain-containing protein</fullName>
    </recommendedName>
</protein>
<evidence type="ECO:0000256" key="2">
    <source>
        <dbReference type="SAM" id="Phobius"/>
    </source>
</evidence>
<name>A0AAW1NT46_9CHLO</name>
<keyword evidence="2" id="KW-0472">Membrane</keyword>
<reference evidence="4 5" key="1">
    <citation type="journal article" date="2024" name="Nat. Commun.">
        <title>Phylogenomics reveals the evolutionary origins of lichenization in chlorophyte algae.</title>
        <authorList>
            <person name="Puginier C."/>
            <person name="Libourel C."/>
            <person name="Otte J."/>
            <person name="Skaloud P."/>
            <person name="Haon M."/>
            <person name="Grisel S."/>
            <person name="Petersen M."/>
            <person name="Berrin J.G."/>
            <person name="Delaux P.M."/>
            <person name="Dal Grande F."/>
            <person name="Keller J."/>
        </authorList>
    </citation>
    <scope>NUCLEOTIDE SEQUENCE [LARGE SCALE GENOMIC DNA]</scope>
    <source>
        <strain evidence="4 5">SAG 2036</strain>
    </source>
</reference>
<feature type="compositionally biased region" description="Basic and acidic residues" evidence="1">
    <location>
        <begin position="479"/>
        <end position="488"/>
    </location>
</feature>
<dbReference type="Gene3D" id="3.30.450.200">
    <property type="match status" value="1"/>
</dbReference>
<dbReference type="AlphaFoldDB" id="A0AAW1NT46"/>
<keyword evidence="2" id="KW-0812">Transmembrane</keyword>
<feature type="compositionally biased region" description="Polar residues" evidence="1">
    <location>
        <begin position="841"/>
        <end position="857"/>
    </location>
</feature>
<dbReference type="Gene3D" id="3.40.50.11500">
    <property type="match status" value="1"/>
</dbReference>
<dbReference type="InterPro" id="IPR051942">
    <property type="entry name" value="DENN_domain_containing_2"/>
</dbReference>
<feature type="transmembrane region" description="Helical" evidence="2">
    <location>
        <begin position="227"/>
        <end position="253"/>
    </location>
</feature>
<evidence type="ECO:0000259" key="3">
    <source>
        <dbReference type="PROSITE" id="PS50211"/>
    </source>
</evidence>
<keyword evidence="2" id="KW-1133">Transmembrane helix</keyword>
<feature type="domain" description="UDENN" evidence="3">
    <location>
        <begin position="851"/>
        <end position="1274"/>
    </location>
</feature>
<feature type="transmembrane region" description="Helical" evidence="2">
    <location>
        <begin position="348"/>
        <end position="367"/>
    </location>
</feature>
<feature type="region of interest" description="Disordered" evidence="1">
    <location>
        <begin position="749"/>
        <end position="881"/>
    </location>
</feature>
<dbReference type="InterPro" id="IPR001194">
    <property type="entry name" value="cDENN_dom"/>
</dbReference>
<feature type="transmembrane region" description="Helical" evidence="2">
    <location>
        <begin position="151"/>
        <end position="176"/>
    </location>
</feature>
<feature type="transmembrane region" description="Helical" evidence="2">
    <location>
        <begin position="197"/>
        <end position="221"/>
    </location>
</feature>
<feature type="transmembrane region" description="Helical" evidence="2">
    <location>
        <begin position="1077"/>
        <end position="1098"/>
    </location>
</feature>
<dbReference type="Pfam" id="PF02141">
    <property type="entry name" value="DENN"/>
    <property type="match status" value="1"/>
</dbReference>
<dbReference type="InterPro" id="IPR005112">
    <property type="entry name" value="dDENN_dom"/>
</dbReference>
<feature type="compositionally biased region" description="Polar residues" evidence="1">
    <location>
        <begin position="489"/>
        <end position="514"/>
    </location>
</feature>
<keyword evidence="5" id="KW-1185">Reference proteome</keyword>
<evidence type="ECO:0000313" key="5">
    <source>
        <dbReference type="Proteomes" id="UP001465755"/>
    </source>
</evidence>
<dbReference type="PANTHER" id="PTHR15288">
    <property type="entry name" value="DENN DOMAIN-CONTAINING PROTEIN 2"/>
    <property type="match status" value="1"/>
</dbReference>
<feature type="transmembrane region" description="Helical" evidence="2">
    <location>
        <begin position="121"/>
        <end position="139"/>
    </location>
</feature>
<dbReference type="EMBL" id="JALJOQ010000105">
    <property type="protein sequence ID" value="KAK9797763.1"/>
    <property type="molecule type" value="Genomic_DNA"/>
</dbReference>
<feature type="region of interest" description="Disordered" evidence="1">
    <location>
        <begin position="306"/>
        <end position="326"/>
    </location>
</feature>
<evidence type="ECO:0000256" key="1">
    <source>
        <dbReference type="SAM" id="MobiDB-lite"/>
    </source>
</evidence>
<feature type="region of interest" description="Disordered" evidence="1">
    <location>
        <begin position="479"/>
        <end position="522"/>
    </location>
</feature>
<evidence type="ECO:0000313" key="4">
    <source>
        <dbReference type="EMBL" id="KAK9797763.1"/>
    </source>
</evidence>
<dbReference type="PROSITE" id="PS50211">
    <property type="entry name" value="DENN"/>
    <property type="match status" value="1"/>
</dbReference>
<accession>A0AAW1NT46</accession>
<dbReference type="Proteomes" id="UP001465755">
    <property type="component" value="Unassembled WGS sequence"/>
</dbReference>
<dbReference type="SMART" id="SM00801">
    <property type="entry name" value="dDENN"/>
    <property type="match status" value="1"/>
</dbReference>
<dbReference type="SMART" id="SM00799">
    <property type="entry name" value="DENN"/>
    <property type="match status" value="1"/>
</dbReference>
<organism evidence="4 5">
    <name type="scientific">Symbiochloris irregularis</name>
    <dbReference type="NCBI Taxonomy" id="706552"/>
    <lineage>
        <taxon>Eukaryota</taxon>
        <taxon>Viridiplantae</taxon>
        <taxon>Chlorophyta</taxon>
        <taxon>core chlorophytes</taxon>
        <taxon>Trebouxiophyceae</taxon>
        <taxon>Trebouxiales</taxon>
        <taxon>Trebouxiaceae</taxon>
        <taxon>Symbiochloris</taxon>
    </lineage>
</organism>
<sequence length="1274" mass="138741">MQCISLRQSKFPSLLGKQPISRASHQYTGAAHRVALQNVQPLRSGTEQHPAVRLVAAASPQEKLEQLQKQAQDQADDALDDFEDSLESQPTEEVLEHLVGVHEFTEEDTTTFAKLARNMRGCSLGLVAIAASIVAMLLLNKAAPDQVPSLVVRGVVISKCANIANALLVAALIWLGSHSFRKVESAGDAQLSMAFQGIIQMGIIFTQIAPITLSFAVISMLEAAVRWPGVVVITAIAVALTTMLRLGALAVLFGKYTPGSPAAARALQAMKQGWSAMKTLPRIDQAAMLVTGGVLVPFSAPEATGRQDLVEDEEESEPGNDKEGEAEYEFSAWEERVLQVVMDSMRMAALATGLQAAASVLLGFAVLRQSGPLSARTYFMNDLVDQAIRSWLMFSSAGCFSAIMTTRGRDISLLLDGLSVKRGLGLLFGRMRDLAWGMAMFRSLDLGITLLLKIPACQHIYQVAKGYIGQRSAGSEHKLNTWDERSDNSAENNKSPKQLTHQPSFRSKPQSTRGLTRLRSLNPFKRPGDFGFNPEELAAQKREWSRHFSDTSKTVDWPPHVYEAFFIAGLPHTQDLAPVLSSLLRPVKGKQSHDKSQEHGAPVVGLQPQMLFSYPADRSPPTEVANMAFPHGVQPHLLQRTPSMTDLNQFFCGQQYSHADTHSFIFFSKVADNLPLYGVCCYMEEAVHRPPAMLSQLAGPLLPPLGRHLVAAPRCYCLLTHYPFFTLHFKVLHMVMGLEHIQSTNDFLTEMISNSPGPQAPPSAFHTPQSSPPRAPQRAASNTGVGSRPRHRRSRSESESGTDAPVQSLPAAPNSARDSEDGSSNNPVSRASRRMQAAIRSASSKRLGSGDSVSSATIHADGTDRHQSPAKSSHGQLQDADDRLQPADSLESAGHLSSHASDSDGASFVTAASALDPMHGHDGSSQSLVGLCDGETAAASQMLHASLSARPSMMMGRGLRSNSLRPSMRALPMDSPPSPLEDTPRTALQVLEAYSQVRVPAHGEELEFQPDSGLQPIHYLRPQLPRAADRVRRTAVDAAETEAAESLAMWTVAGLAGVLSLENILLVLTCALLERQVVVFCPSIGVLSMAVLAIIPLLRPYSWQSLMLPILPDNESMLHLLDAPVPFIIGIQYKTPEMAARCANLVRVNVYKDQVNNVGRLPQLPGASKLLAALAPSYWRLNSARIRSRGQPVYATPGPQLAAVQEFLQVLHQHLKGLCADIQNHTITDVQTNERVSLLLKDSFIASFPVKEREFIKEFVETQMFEVYCDCIIK</sequence>
<dbReference type="PANTHER" id="PTHR15288:SF0">
    <property type="entry name" value="UDENN DOMAIN-CONTAINING PROTEIN"/>
    <property type="match status" value="1"/>
</dbReference>
<dbReference type="InterPro" id="IPR043153">
    <property type="entry name" value="DENN_C"/>
</dbReference>